<dbReference type="Proteomes" id="UP001212803">
    <property type="component" value="Chromosome"/>
</dbReference>
<keyword evidence="2" id="KW-1185">Reference proteome</keyword>
<sequence length="101" mass="10320">MPARKATVARSDEVVSIGALLLAVLAMKLLGPALWASLAAILAQGLGQPVPELTRESAQQLARETAWQTVRALLPLLGLAAVSAVALNVAQVGPLFTGQAG</sequence>
<organism evidence="1 2">
    <name type="scientific">Tepidiforma flava</name>
    <dbReference type="NCBI Taxonomy" id="3004094"/>
    <lineage>
        <taxon>Bacteria</taxon>
        <taxon>Bacillati</taxon>
        <taxon>Chloroflexota</taxon>
        <taxon>Tepidiformia</taxon>
        <taxon>Tepidiformales</taxon>
        <taxon>Tepidiformaceae</taxon>
        <taxon>Tepidiforma</taxon>
    </lineage>
</organism>
<evidence type="ECO:0000313" key="2">
    <source>
        <dbReference type="Proteomes" id="UP001212803"/>
    </source>
</evidence>
<dbReference type="InterPro" id="IPR006135">
    <property type="entry name" value="T3SS_substrate_exporter"/>
</dbReference>
<proteinExistence type="predicted"/>
<accession>A0ABY7M3N4</accession>
<dbReference type="Pfam" id="PF01312">
    <property type="entry name" value="Bac_export_2"/>
    <property type="match status" value="1"/>
</dbReference>
<dbReference type="RefSeq" id="WP_270055523.1">
    <property type="nucleotide sequence ID" value="NZ_CP115149.1"/>
</dbReference>
<name>A0ABY7M3N4_9CHLR</name>
<evidence type="ECO:0000313" key="1">
    <source>
        <dbReference type="EMBL" id="WBL34995.1"/>
    </source>
</evidence>
<reference evidence="1 2" key="1">
    <citation type="journal article" date="2023" name="ISME J.">
        <title>Thermophilic Dehalococcoidia with unusual traits shed light on an unexpected past.</title>
        <authorList>
            <person name="Palmer M."/>
            <person name="Covington J.K."/>
            <person name="Zhou E.M."/>
            <person name="Thomas S.C."/>
            <person name="Habib N."/>
            <person name="Seymour C.O."/>
            <person name="Lai D."/>
            <person name="Johnston J."/>
            <person name="Hashimi A."/>
            <person name="Jiao J.Y."/>
            <person name="Muok A.R."/>
            <person name="Liu L."/>
            <person name="Xian W.D."/>
            <person name="Zhi X.Y."/>
            <person name="Li M.M."/>
            <person name="Silva L.P."/>
            <person name="Bowen B.P."/>
            <person name="Louie K."/>
            <person name="Briegel A."/>
            <person name="Pett-Ridge J."/>
            <person name="Weber P.K."/>
            <person name="Tocheva E.I."/>
            <person name="Woyke T."/>
            <person name="Northen T.R."/>
            <person name="Mayali X."/>
            <person name="Li W.J."/>
            <person name="Hedlund B.P."/>
        </authorList>
    </citation>
    <scope>NUCLEOTIDE SEQUENCE [LARGE SCALE GENOMIC DNA]</scope>
    <source>
        <strain evidence="1 2">YIM 72310</strain>
    </source>
</reference>
<gene>
    <name evidence="1" type="ORF">O0235_09345</name>
</gene>
<protein>
    <submittedName>
        <fullName evidence="1">EscU/YscU/HrcU family type III secretion system export apparatus switch protein</fullName>
    </submittedName>
</protein>
<dbReference type="EMBL" id="CP115149">
    <property type="protein sequence ID" value="WBL34995.1"/>
    <property type="molecule type" value="Genomic_DNA"/>
</dbReference>